<proteinExistence type="predicted"/>
<dbReference type="STRING" id="84029.CROST_31880"/>
<dbReference type="EMBL" id="CP096984">
    <property type="protein sequence ID" value="URZ13923.1"/>
    <property type="molecule type" value="Genomic_DNA"/>
</dbReference>
<dbReference type="KEGG" id="crw:CROST_047010"/>
<evidence type="ECO:0000313" key="2">
    <source>
        <dbReference type="Proteomes" id="UP000190951"/>
    </source>
</evidence>
<evidence type="ECO:0000313" key="1">
    <source>
        <dbReference type="EMBL" id="URZ13923.1"/>
    </source>
</evidence>
<accession>A0A1S8L1M9</accession>
<dbReference type="RefSeq" id="WP_077832540.1">
    <property type="nucleotide sequence ID" value="NZ_CP096984.1"/>
</dbReference>
<protein>
    <submittedName>
        <fullName evidence="1">Uncharacterized protein</fullName>
    </submittedName>
</protein>
<reference evidence="1 2" key="1">
    <citation type="submission" date="2022-04" db="EMBL/GenBank/DDBJ databases">
        <title>Genome sequence of C. roseum typestrain.</title>
        <authorList>
            <person name="Poehlein A."/>
            <person name="Schoch T."/>
            <person name="Duerre P."/>
            <person name="Daniel R."/>
        </authorList>
    </citation>
    <scope>NUCLEOTIDE SEQUENCE [LARGE SCALE GENOMIC DNA]</scope>
    <source>
        <strain evidence="1 2">DSM 7320</strain>
        <plasmid evidence="1 2">p330</plasmid>
    </source>
</reference>
<dbReference type="AlphaFoldDB" id="A0A1S8L1M9"/>
<organism evidence="1 2">
    <name type="scientific">Clostridium felsineum</name>
    <dbReference type="NCBI Taxonomy" id="36839"/>
    <lineage>
        <taxon>Bacteria</taxon>
        <taxon>Bacillati</taxon>
        <taxon>Bacillota</taxon>
        <taxon>Clostridia</taxon>
        <taxon>Eubacteriales</taxon>
        <taxon>Clostridiaceae</taxon>
        <taxon>Clostridium</taxon>
    </lineage>
</organism>
<keyword evidence="2" id="KW-1185">Reference proteome</keyword>
<name>A0A1S8L1M9_9CLOT</name>
<sequence length="69" mass="8113">MAVKRAREKKNKLKELYAKSIKIKCCYCTINDSCKYRKSKEESENMGITTYCSLTPNRPKNAKKNKYIK</sequence>
<gene>
    <name evidence="1" type="ORF">CROST_047010</name>
</gene>
<dbReference type="Proteomes" id="UP000190951">
    <property type="component" value="Plasmid p330"/>
</dbReference>
<keyword evidence="1" id="KW-0614">Plasmid</keyword>
<geneLocation type="plasmid" evidence="1 2">
    <name>p330</name>
</geneLocation>